<evidence type="ECO:0000313" key="3">
    <source>
        <dbReference type="Proteomes" id="UP000050761"/>
    </source>
</evidence>
<accession>A0A3P8GFC3</accession>
<dbReference type="Proteomes" id="UP000050761">
    <property type="component" value="Unassembled WGS sequence"/>
</dbReference>
<name>A0A183GIP5_HELPZ</name>
<reference evidence="4" key="2">
    <citation type="submission" date="2019-09" db="UniProtKB">
        <authorList>
            <consortium name="WormBaseParasite"/>
        </authorList>
    </citation>
    <scope>IDENTIFICATION</scope>
</reference>
<accession>A0A183GIP5</accession>
<evidence type="ECO:0000313" key="2">
    <source>
        <dbReference type="EMBL" id="VDP33063.1"/>
    </source>
</evidence>
<dbReference type="SUPFAM" id="SSF46689">
    <property type="entry name" value="Homeodomain-like"/>
    <property type="match status" value="1"/>
</dbReference>
<dbReference type="GO" id="GO:0005634">
    <property type="term" value="C:nucleus"/>
    <property type="evidence" value="ECO:0007669"/>
    <property type="project" value="UniProtKB-SubCell"/>
</dbReference>
<evidence type="ECO:0000256" key="1">
    <source>
        <dbReference type="ARBA" id="ARBA00004123"/>
    </source>
</evidence>
<dbReference type="AlphaFoldDB" id="A0A183GIP5"/>
<evidence type="ECO:0000313" key="4">
    <source>
        <dbReference type="WBParaSite" id="HPBE_0002251801-mRNA-1"/>
    </source>
</evidence>
<reference evidence="2 3" key="1">
    <citation type="submission" date="2018-11" db="EMBL/GenBank/DDBJ databases">
        <authorList>
            <consortium name="Pathogen Informatics"/>
        </authorList>
    </citation>
    <scope>NUCLEOTIDE SEQUENCE [LARGE SCALE GENOMIC DNA]</scope>
</reference>
<dbReference type="InterPro" id="IPR009057">
    <property type="entry name" value="Homeodomain-like_sf"/>
</dbReference>
<proteinExistence type="predicted"/>
<dbReference type="EMBL" id="UZAH01034069">
    <property type="protein sequence ID" value="VDP33063.1"/>
    <property type="molecule type" value="Genomic_DNA"/>
</dbReference>
<organism evidence="3 4">
    <name type="scientific">Heligmosomoides polygyrus</name>
    <name type="common">Parasitic roundworm</name>
    <dbReference type="NCBI Taxonomy" id="6339"/>
    <lineage>
        <taxon>Eukaryota</taxon>
        <taxon>Metazoa</taxon>
        <taxon>Ecdysozoa</taxon>
        <taxon>Nematoda</taxon>
        <taxon>Chromadorea</taxon>
        <taxon>Rhabditida</taxon>
        <taxon>Rhabditina</taxon>
        <taxon>Rhabditomorpha</taxon>
        <taxon>Strongyloidea</taxon>
        <taxon>Heligmosomidae</taxon>
        <taxon>Heligmosomoides</taxon>
    </lineage>
</organism>
<comment type="subcellular location">
    <subcellularLocation>
        <location evidence="1">Nucleus</location>
    </subcellularLocation>
</comment>
<sequence>MVSLEDRSAVVAMFKRASSVSTTSKMLKLHRMQVHRVIKRFEETGGIENRPRGRLRQTARTHALRNAVKDKLHQNPARNIRKLAKEHNLGTKVDKRKQFVQNLSGIDSSSEQRRHHDQVLEHWAEANFAPKPIFHRYQPNDGKRSDRDKGSRFEMQRPGAALLLLLSACGVAHPKSVFSPEDVTRYSRLLLNPCTACHVTNTLRNNDDVLKEVISTVEDLMHGLASTIDSKAACDLKAPSTTQAFALSNLYTNSQFLNCQLCFSLLQFLNTAVASGQTHTSQAILADIGVAAKNVCVIIDLPALLHLLVPGLGDLDCDGMPQIIEMVFEYVLSPMFGAQAQETCTKLFDYCGDVFNP</sequence>
<keyword evidence="3" id="KW-1185">Reference proteome</keyword>
<dbReference type="WBParaSite" id="HPBE_0002251801-mRNA-1">
    <property type="protein sequence ID" value="HPBE_0002251801-mRNA-1"/>
    <property type="gene ID" value="HPBE_0002251801"/>
</dbReference>
<dbReference type="OrthoDB" id="5873843at2759"/>
<protein>
    <submittedName>
        <fullName evidence="4">DUF4817 domain-containing protein</fullName>
    </submittedName>
</protein>
<gene>
    <name evidence="2" type="ORF">HPBE_LOCUS22517</name>
</gene>